<keyword evidence="5 6" id="KW-0449">Lipoprotein</keyword>
<organism evidence="6 7">
    <name type="scientific">Desulfuromonas acetoxidans (strain DSM 684 / 11070)</name>
    <dbReference type="NCBI Taxonomy" id="281689"/>
    <lineage>
        <taxon>Bacteria</taxon>
        <taxon>Pseudomonadati</taxon>
        <taxon>Thermodesulfobacteriota</taxon>
        <taxon>Desulfuromonadia</taxon>
        <taxon>Desulfuromonadales</taxon>
        <taxon>Desulfuromonadaceae</taxon>
        <taxon>Desulfuromonas</taxon>
    </lineage>
</organism>
<dbReference type="Proteomes" id="UP000005695">
    <property type="component" value="Unassembled WGS sequence"/>
</dbReference>
<protein>
    <submittedName>
        <fullName evidence="6">Lipoprotein, putative</fullName>
    </submittedName>
</protein>
<evidence type="ECO:0000256" key="5">
    <source>
        <dbReference type="ARBA" id="ARBA00023288"/>
    </source>
</evidence>
<dbReference type="EMBL" id="AAEW02000015">
    <property type="protein sequence ID" value="EAT15000.1"/>
    <property type="molecule type" value="Genomic_DNA"/>
</dbReference>
<name>Q1JXG2_DESA6</name>
<dbReference type="Pfam" id="PF04390">
    <property type="entry name" value="LptE"/>
    <property type="match status" value="1"/>
</dbReference>
<keyword evidence="1" id="KW-0732">Signal</keyword>
<dbReference type="GO" id="GO:0019867">
    <property type="term" value="C:outer membrane"/>
    <property type="evidence" value="ECO:0007669"/>
    <property type="project" value="InterPro"/>
</dbReference>
<dbReference type="Gene3D" id="3.30.160.150">
    <property type="entry name" value="Lipoprotein like domain"/>
    <property type="match status" value="1"/>
</dbReference>
<dbReference type="RefSeq" id="WP_006001877.1">
    <property type="nucleotide sequence ID" value="NZ_AAEW02000015.1"/>
</dbReference>
<dbReference type="InterPro" id="IPR007485">
    <property type="entry name" value="LPS_assembly_LptE"/>
</dbReference>
<keyword evidence="7" id="KW-1185">Reference proteome</keyword>
<evidence type="ECO:0000313" key="6">
    <source>
        <dbReference type="EMBL" id="EAT15000.1"/>
    </source>
</evidence>
<evidence type="ECO:0000256" key="4">
    <source>
        <dbReference type="ARBA" id="ARBA00023237"/>
    </source>
</evidence>
<dbReference type="PANTHER" id="PTHR38098:SF1">
    <property type="entry name" value="LPS-ASSEMBLY LIPOPROTEIN LPTE"/>
    <property type="match status" value="1"/>
</dbReference>
<reference evidence="6" key="2">
    <citation type="submission" date="2006-05" db="EMBL/GenBank/DDBJ databases">
        <title>Sequencing of the draft genome and assembly of Desulfuromonas acetoxidans DSM 684.</title>
        <authorList>
            <consortium name="US DOE Joint Genome Institute (JGI-PGF)"/>
            <person name="Copeland A."/>
            <person name="Lucas S."/>
            <person name="Lapidus A."/>
            <person name="Barry K."/>
            <person name="Detter J.C."/>
            <person name="Glavina del Rio T."/>
            <person name="Hammon N."/>
            <person name="Israni S."/>
            <person name="Dalin E."/>
            <person name="Tice H."/>
            <person name="Bruce D."/>
            <person name="Pitluck S."/>
            <person name="Richardson P."/>
        </authorList>
    </citation>
    <scope>NUCLEOTIDE SEQUENCE [LARGE SCALE GENOMIC DNA]</scope>
    <source>
        <strain evidence="6">DSM 684</strain>
    </source>
</reference>
<keyword evidence="2" id="KW-0472">Membrane</keyword>
<gene>
    <name evidence="6" type="ORF">Dace_0778</name>
</gene>
<dbReference type="GO" id="GO:0001530">
    <property type="term" value="F:lipopolysaccharide binding"/>
    <property type="evidence" value="ECO:0007669"/>
    <property type="project" value="TreeGrafter"/>
</dbReference>
<proteinExistence type="predicted"/>
<keyword evidence="4" id="KW-0998">Cell outer membrane</keyword>
<accession>Q1JXG2</accession>
<dbReference type="GO" id="GO:0015920">
    <property type="term" value="P:lipopolysaccharide transport"/>
    <property type="evidence" value="ECO:0007669"/>
    <property type="project" value="TreeGrafter"/>
</dbReference>
<sequence>MRRLTLLLIGITLLVCACGYHLPGRGDALPEDIQTVYVEPFQNKTTEPFLETPLTNEVRDQFSRRRTVEIVASADLADAILTGTIVSYRASTVSYDRNDDITEYRATMIVDAVLTRANGEEVIWQGTVSWKEEFYANDDRAQQDYNETLAQEDLHRRLAQELYNSLTDNF</sequence>
<dbReference type="GO" id="GO:1990351">
    <property type="term" value="C:transporter complex"/>
    <property type="evidence" value="ECO:0007669"/>
    <property type="project" value="TreeGrafter"/>
</dbReference>
<evidence type="ECO:0000256" key="3">
    <source>
        <dbReference type="ARBA" id="ARBA00023139"/>
    </source>
</evidence>
<dbReference type="AlphaFoldDB" id="Q1JXG2"/>
<evidence type="ECO:0000256" key="1">
    <source>
        <dbReference type="ARBA" id="ARBA00022729"/>
    </source>
</evidence>
<comment type="caution">
    <text evidence="6">The sequence shown here is derived from an EMBL/GenBank/DDBJ whole genome shotgun (WGS) entry which is preliminary data.</text>
</comment>
<evidence type="ECO:0000256" key="2">
    <source>
        <dbReference type="ARBA" id="ARBA00023136"/>
    </source>
</evidence>
<dbReference type="GO" id="GO:0043165">
    <property type="term" value="P:Gram-negative-bacterium-type cell outer membrane assembly"/>
    <property type="evidence" value="ECO:0007669"/>
    <property type="project" value="InterPro"/>
</dbReference>
<evidence type="ECO:0000313" key="7">
    <source>
        <dbReference type="Proteomes" id="UP000005695"/>
    </source>
</evidence>
<reference evidence="6" key="1">
    <citation type="submission" date="2006-05" db="EMBL/GenBank/DDBJ databases">
        <title>Annotation of the draft genome assembly of Desulfuromonas acetoxidans DSM 684.</title>
        <authorList>
            <consortium name="US DOE Joint Genome Institute (JGI-ORNL)"/>
            <person name="Larimer F."/>
            <person name="Land M."/>
            <person name="Hauser L."/>
        </authorList>
    </citation>
    <scope>NUCLEOTIDE SEQUENCE [LARGE SCALE GENOMIC DNA]</scope>
    <source>
        <strain evidence="6">DSM 684</strain>
    </source>
</reference>
<dbReference type="PROSITE" id="PS51257">
    <property type="entry name" value="PROKAR_LIPOPROTEIN"/>
    <property type="match status" value="1"/>
</dbReference>
<dbReference type="PANTHER" id="PTHR38098">
    <property type="entry name" value="LPS-ASSEMBLY LIPOPROTEIN LPTE"/>
    <property type="match status" value="1"/>
</dbReference>
<dbReference type="OrthoDB" id="5511003at2"/>
<keyword evidence="3" id="KW-0564">Palmitate</keyword>